<accession>A0A1F6EEV4</accession>
<evidence type="ECO:0008006" key="4">
    <source>
        <dbReference type="Google" id="ProtNLM"/>
    </source>
</evidence>
<keyword evidence="1" id="KW-0812">Transmembrane</keyword>
<comment type="caution">
    <text evidence="2">The sequence shown here is derived from an EMBL/GenBank/DDBJ whole genome shotgun (WGS) entry which is preliminary data.</text>
</comment>
<organism evidence="2 3">
    <name type="scientific">Candidatus Kaiserbacteria bacterium RIFCSPHIGHO2_12_FULL_56_13</name>
    <dbReference type="NCBI Taxonomy" id="1798505"/>
    <lineage>
        <taxon>Bacteria</taxon>
        <taxon>Candidatus Kaiseribacteriota</taxon>
    </lineage>
</organism>
<evidence type="ECO:0000313" key="3">
    <source>
        <dbReference type="Proteomes" id="UP000178392"/>
    </source>
</evidence>
<proteinExistence type="predicted"/>
<sequence>MDIEDLNKSQLILLTVLVNFVTAVATGILTVSLLDQAPPIVAQTVNSVVERTVETVTQVAPAAVIQAPKPSVEELITAAFAADAARTVTIYDAKVGTSTPLATGIFLPKAHTVVTLADAALPKEVLIGFADGSYTPASLAKSDDVVVLYGFADDAELPSVPTVSLVAAQDLKIGQTALALAADGSGVTGIVSKVSEVGIYTSLPKVPAGAAVVDLSGNVIAIGSTSETGLLMGTDRVRALLAATSTPATPVLSS</sequence>
<reference evidence="2 3" key="1">
    <citation type="journal article" date="2016" name="Nat. Commun.">
        <title>Thousands of microbial genomes shed light on interconnected biogeochemical processes in an aquifer system.</title>
        <authorList>
            <person name="Anantharaman K."/>
            <person name="Brown C.T."/>
            <person name="Hug L.A."/>
            <person name="Sharon I."/>
            <person name="Castelle C.J."/>
            <person name="Probst A.J."/>
            <person name="Thomas B.C."/>
            <person name="Singh A."/>
            <person name="Wilkins M.J."/>
            <person name="Karaoz U."/>
            <person name="Brodie E.L."/>
            <person name="Williams K.H."/>
            <person name="Hubbard S.S."/>
            <person name="Banfield J.F."/>
        </authorList>
    </citation>
    <scope>NUCLEOTIDE SEQUENCE [LARGE SCALE GENOMIC DNA]</scope>
</reference>
<dbReference type="AlphaFoldDB" id="A0A1F6EEV4"/>
<keyword evidence="1" id="KW-0472">Membrane</keyword>
<dbReference type="EMBL" id="MFLS01000019">
    <property type="protein sequence ID" value="OGG72186.1"/>
    <property type="molecule type" value="Genomic_DNA"/>
</dbReference>
<protein>
    <recommendedName>
        <fullName evidence="4">Serine protease</fullName>
    </recommendedName>
</protein>
<keyword evidence="1" id="KW-1133">Transmembrane helix</keyword>
<dbReference type="Proteomes" id="UP000178392">
    <property type="component" value="Unassembled WGS sequence"/>
</dbReference>
<evidence type="ECO:0000313" key="2">
    <source>
        <dbReference type="EMBL" id="OGG72186.1"/>
    </source>
</evidence>
<feature type="transmembrane region" description="Helical" evidence="1">
    <location>
        <begin position="12"/>
        <end position="34"/>
    </location>
</feature>
<gene>
    <name evidence="2" type="ORF">A3E65_00285</name>
</gene>
<evidence type="ECO:0000256" key="1">
    <source>
        <dbReference type="SAM" id="Phobius"/>
    </source>
</evidence>
<name>A0A1F6EEV4_9BACT</name>